<dbReference type="Proteomes" id="UP000434604">
    <property type="component" value="Unassembled WGS sequence"/>
</dbReference>
<dbReference type="Gene3D" id="3.20.20.80">
    <property type="entry name" value="Glycosidases"/>
    <property type="match status" value="1"/>
</dbReference>
<dbReference type="PROSITE" id="PS51257">
    <property type="entry name" value="PROKAR_LIPOPROTEIN"/>
    <property type="match status" value="1"/>
</dbReference>
<dbReference type="GO" id="GO:0004553">
    <property type="term" value="F:hydrolase activity, hydrolyzing O-glycosyl compounds"/>
    <property type="evidence" value="ECO:0007669"/>
    <property type="project" value="InterPro"/>
</dbReference>
<dbReference type="InterPro" id="IPR017853">
    <property type="entry name" value="GH"/>
</dbReference>
<protein>
    <submittedName>
        <fullName evidence="1">Glycoside hydrolase family 18</fullName>
    </submittedName>
</protein>
<dbReference type="InterPro" id="IPR001579">
    <property type="entry name" value="Glyco_hydro_18_chit_AS"/>
</dbReference>
<accession>A0A7J5PU01</accession>
<reference evidence="1 2" key="1">
    <citation type="journal article" date="2019" name="Nat. Med.">
        <title>A library of human gut bacterial isolates paired with longitudinal multiomics data enables mechanistic microbiome research.</title>
        <authorList>
            <person name="Poyet M."/>
            <person name="Groussin M."/>
            <person name="Gibbons S.M."/>
            <person name="Avila-Pacheco J."/>
            <person name="Jiang X."/>
            <person name="Kearney S.M."/>
            <person name="Perrotta A.R."/>
            <person name="Berdy B."/>
            <person name="Zhao S."/>
            <person name="Lieberman T.D."/>
            <person name="Swanson P.K."/>
            <person name="Smith M."/>
            <person name="Roesemann S."/>
            <person name="Alexander J.E."/>
            <person name="Rich S.A."/>
            <person name="Livny J."/>
            <person name="Vlamakis H."/>
            <person name="Clish C."/>
            <person name="Bullock K."/>
            <person name="Deik A."/>
            <person name="Scott J."/>
            <person name="Pierce K.A."/>
            <person name="Xavier R.J."/>
            <person name="Alm E.J."/>
        </authorList>
    </citation>
    <scope>NUCLEOTIDE SEQUENCE [LARGE SCALE GENOMIC DNA]</scope>
    <source>
        <strain evidence="1 2">BIOML-A58</strain>
    </source>
</reference>
<comment type="caution">
    <text evidence="1">The sequence shown here is derived from an EMBL/GenBank/DDBJ whole genome shotgun (WGS) entry which is preliminary data.</text>
</comment>
<name>A0A7J5PU01_9BACE</name>
<dbReference type="GO" id="GO:0005975">
    <property type="term" value="P:carbohydrate metabolic process"/>
    <property type="evidence" value="ECO:0007669"/>
    <property type="project" value="InterPro"/>
</dbReference>
<dbReference type="Pfam" id="PF16141">
    <property type="entry name" value="GH18_BT1044-like"/>
    <property type="match status" value="1"/>
</dbReference>
<gene>
    <name evidence="1" type="ORF">GA398_17570</name>
</gene>
<dbReference type="PROSITE" id="PS01095">
    <property type="entry name" value="GH18_1"/>
    <property type="match status" value="1"/>
</dbReference>
<evidence type="ECO:0000313" key="2">
    <source>
        <dbReference type="Proteomes" id="UP000434604"/>
    </source>
</evidence>
<keyword evidence="1" id="KW-0378">Hydrolase</keyword>
<sequence length="381" mass="43289">MNNMKRLKQLLYIIPLVGMMFVSCTEVESLEIDHVGGYNTMNNEESEQYYADLRAWKETGKDYSRPISFGWFSNWSPEGAVRKGYLASLPDSIDMVSMWSGPFDLNEAKIADKNIFQQKKGGRLLACFILHNIGTGITPSSVSEKVQAENPGVTSKKLTELINNATEAYWGFTSGVKGSEEHLNAIKRYAKALVDTIVATGYDGFDIDWEPNGGGDGGGSLKGEDGKYLHYFVTEVGKYFGPLATERPNGKHYYLALDGEIWHAAKESAPYFDYFISQAYYNFSGESRIKQIRDWCGDEYYNTRKHLLTEDFELNWDWGGVLLDWAGFNSERGPKGGVGAYRLDNDYDNTPDYKYMRQAIQLNQKAYQEYMDKQSNNKEEQ</sequence>
<dbReference type="SUPFAM" id="SSF51445">
    <property type="entry name" value="(Trans)glycosidases"/>
    <property type="match status" value="1"/>
</dbReference>
<dbReference type="AlphaFoldDB" id="A0A7J5PU01"/>
<evidence type="ECO:0000313" key="1">
    <source>
        <dbReference type="EMBL" id="KAB6145509.1"/>
    </source>
</evidence>
<proteinExistence type="predicted"/>
<organism evidence="1 2">
    <name type="scientific">Bacteroides xylanisolvens</name>
    <dbReference type="NCBI Taxonomy" id="371601"/>
    <lineage>
        <taxon>Bacteria</taxon>
        <taxon>Pseudomonadati</taxon>
        <taxon>Bacteroidota</taxon>
        <taxon>Bacteroidia</taxon>
        <taxon>Bacteroidales</taxon>
        <taxon>Bacteroidaceae</taxon>
        <taxon>Bacteroides</taxon>
    </lineage>
</organism>
<dbReference type="InterPro" id="IPR032320">
    <property type="entry name" value="GH18_BT1044-like"/>
</dbReference>
<dbReference type="EMBL" id="WDED01000029">
    <property type="protein sequence ID" value="KAB6145509.1"/>
    <property type="molecule type" value="Genomic_DNA"/>
</dbReference>